<sequence>MMINTESSHAPQWRSKKRPLLIILTSN</sequence>
<dbReference type="AlphaFoldDB" id="A0A0A8ZQ92"/>
<dbReference type="EMBL" id="GBRH01260898">
    <property type="protein sequence ID" value="JAD36997.1"/>
    <property type="molecule type" value="Transcribed_RNA"/>
</dbReference>
<accession>A0A0A8ZQ92</accession>
<evidence type="ECO:0000313" key="1">
    <source>
        <dbReference type="EMBL" id="JAD36997.1"/>
    </source>
</evidence>
<reference evidence="1" key="2">
    <citation type="journal article" date="2015" name="Data Brief">
        <title>Shoot transcriptome of the giant reed, Arundo donax.</title>
        <authorList>
            <person name="Barrero R.A."/>
            <person name="Guerrero F.D."/>
            <person name="Moolhuijzen P."/>
            <person name="Goolsby J.A."/>
            <person name="Tidwell J."/>
            <person name="Bellgard S.E."/>
            <person name="Bellgard M.I."/>
        </authorList>
    </citation>
    <scope>NUCLEOTIDE SEQUENCE</scope>
    <source>
        <tissue evidence="1">Shoot tissue taken approximately 20 cm above the soil surface</tissue>
    </source>
</reference>
<organism evidence="1">
    <name type="scientific">Arundo donax</name>
    <name type="common">Giant reed</name>
    <name type="synonym">Donax arundinaceus</name>
    <dbReference type="NCBI Taxonomy" id="35708"/>
    <lineage>
        <taxon>Eukaryota</taxon>
        <taxon>Viridiplantae</taxon>
        <taxon>Streptophyta</taxon>
        <taxon>Embryophyta</taxon>
        <taxon>Tracheophyta</taxon>
        <taxon>Spermatophyta</taxon>
        <taxon>Magnoliopsida</taxon>
        <taxon>Liliopsida</taxon>
        <taxon>Poales</taxon>
        <taxon>Poaceae</taxon>
        <taxon>PACMAD clade</taxon>
        <taxon>Arundinoideae</taxon>
        <taxon>Arundineae</taxon>
        <taxon>Arundo</taxon>
    </lineage>
</organism>
<reference evidence="1" key="1">
    <citation type="submission" date="2014-09" db="EMBL/GenBank/DDBJ databases">
        <authorList>
            <person name="Magalhaes I.L.F."/>
            <person name="Oliveira U."/>
            <person name="Santos F.R."/>
            <person name="Vidigal T.H.D.A."/>
            <person name="Brescovit A.D."/>
            <person name="Santos A.J."/>
        </authorList>
    </citation>
    <scope>NUCLEOTIDE SEQUENCE</scope>
    <source>
        <tissue evidence="1">Shoot tissue taken approximately 20 cm above the soil surface</tissue>
    </source>
</reference>
<name>A0A0A8ZQ92_ARUDO</name>
<protein>
    <submittedName>
        <fullName evidence="1">Uncharacterized protein</fullName>
    </submittedName>
</protein>
<proteinExistence type="predicted"/>